<evidence type="ECO:0000256" key="8">
    <source>
        <dbReference type="PIRSR" id="PIRSR500134-1"/>
    </source>
</evidence>
<accession>A0A126QZ61</accession>
<comment type="pathway">
    <text evidence="1">Nucleotide-sugar biosynthesis; UDP-alpha-D-glucuronate biosynthesis; UDP-alpha-D-glucuronate from UDP-alpha-D-glucose: step 1/1.</text>
</comment>
<dbReference type="EMBL" id="CP014265">
    <property type="protein sequence ID" value="AMK15423.1"/>
    <property type="molecule type" value="Genomic_DNA"/>
</dbReference>
<dbReference type="InterPro" id="IPR014026">
    <property type="entry name" value="UDP-Glc/GDP-Man_DH_dimer"/>
</dbReference>
<protein>
    <recommendedName>
        <fullName evidence="3 7">UDP-glucose 6-dehydrogenase</fullName>
        <ecNumber evidence="3 7">1.1.1.22</ecNumber>
    </recommendedName>
</protein>
<dbReference type="Pfam" id="PF03721">
    <property type="entry name" value="UDPG_MGDP_dh_N"/>
    <property type="match status" value="1"/>
</dbReference>
<dbReference type="FunFam" id="1.20.5.100:FF:000001">
    <property type="entry name" value="UDP-glucose 6-dehydrogenase"/>
    <property type="match status" value="1"/>
</dbReference>
<dbReference type="InterPro" id="IPR036220">
    <property type="entry name" value="UDP-Glc/GDP-Man_DH_C_sf"/>
</dbReference>
<dbReference type="Pfam" id="PF00984">
    <property type="entry name" value="UDPG_MGDP_dh"/>
    <property type="match status" value="1"/>
</dbReference>
<dbReference type="PANTHER" id="PTHR43750:SF3">
    <property type="entry name" value="UDP-GLUCOSE 6-DEHYDROGENASE TUAD"/>
    <property type="match status" value="1"/>
</dbReference>
<dbReference type="InterPro" id="IPR028357">
    <property type="entry name" value="UDPglc_DH_bac"/>
</dbReference>
<evidence type="ECO:0000256" key="2">
    <source>
        <dbReference type="ARBA" id="ARBA00006601"/>
    </source>
</evidence>
<organism evidence="12 13">
    <name type="scientific">Methanobrevibacter olleyae</name>
    <dbReference type="NCBI Taxonomy" id="294671"/>
    <lineage>
        <taxon>Archaea</taxon>
        <taxon>Methanobacteriati</taxon>
        <taxon>Methanobacteriota</taxon>
        <taxon>Methanomada group</taxon>
        <taxon>Methanobacteria</taxon>
        <taxon>Methanobacteriales</taxon>
        <taxon>Methanobacteriaceae</taxon>
        <taxon>Methanobrevibacter</taxon>
    </lineage>
</organism>
<feature type="binding site" evidence="9">
    <location>
        <position position="327"/>
    </location>
    <ligand>
        <name>substrate</name>
    </ligand>
</feature>
<feature type="active site" description="Nucleophile" evidence="8">
    <location>
        <position position="266"/>
    </location>
</feature>
<dbReference type="GeneID" id="28489165"/>
<reference evidence="12 13" key="1">
    <citation type="journal article" date="2016" name="Genome Announc.">
        <title>Draft Genome Sequence of the Rumen Methanogen Methanobrevibacter olleyae YLM1.</title>
        <authorList>
            <person name="Kelly W.J."/>
            <person name="Li D."/>
            <person name="Lambie S.C."/>
            <person name="Cox F."/>
            <person name="Attwood G.T."/>
            <person name="Altermann E."/>
            <person name="Leahy S.C."/>
        </authorList>
    </citation>
    <scope>NUCLEOTIDE SEQUENCE [LARGE SCALE GENOMIC DNA]</scope>
    <source>
        <strain evidence="12 13">YLM1</strain>
    </source>
</reference>
<dbReference type="InterPro" id="IPR008927">
    <property type="entry name" value="6-PGluconate_DH-like_C_sf"/>
</dbReference>
<keyword evidence="5 7" id="KW-0520">NAD</keyword>
<comment type="similarity">
    <text evidence="2 7">Belongs to the UDP-glucose/GDP-mannose dehydrogenase family.</text>
</comment>
<dbReference type="PIRSF" id="PIRSF500134">
    <property type="entry name" value="UDPglc_DH_bac"/>
    <property type="match status" value="1"/>
</dbReference>
<dbReference type="PATRIC" id="fig|294671.3.peg.907"/>
<dbReference type="SUPFAM" id="SSF48179">
    <property type="entry name" value="6-phosphogluconate dehydrogenase C-terminal domain-like"/>
    <property type="match status" value="1"/>
</dbReference>
<feature type="binding site" evidence="10">
    <location>
        <position position="269"/>
    </location>
    <ligand>
        <name>NAD(+)</name>
        <dbReference type="ChEBI" id="CHEBI:57540"/>
    </ligand>
</feature>
<evidence type="ECO:0000256" key="10">
    <source>
        <dbReference type="PIRSR" id="PIRSR500134-3"/>
    </source>
</evidence>
<comment type="catalytic activity">
    <reaction evidence="6 7">
        <text>UDP-alpha-D-glucose + 2 NAD(+) + H2O = UDP-alpha-D-glucuronate + 2 NADH + 3 H(+)</text>
        <dbReference type="Rhea" id="RHEA:23596"/>
        <dbReference type="ChEBI" id="CHEBI:15377"/>
        <dbReference type="ChEBI" id="CHEBI:15378"/>
        <dbReference type="ChEBI" id="CHEBI:57540"/>
        <dbReference type="ChEBI" id="CHEBI:57945"/>
        <dbReference type="ChEBI" id="CHEBI:58052"/>
        <dbReference type="ChEBI" id="CHEBI:58885"/>
        <dbReference type="EC" id="1.1.1.22"/>
    </reaction>
</comment>
<dbReference type="GO" id="GO:0051287">
    <property type="term" value="F:NAD binding"/>
    <property type="evidence" value="ECO:0007669"/>
    <property type="project" value="InterPro"/>
</dbReference>
<dbReference type="Gene3D" id="1.20.5.100">
    <property type="entry name" value="Cytochrome c1, transmembrane anchor, C-terminal"/>
    <property type="match status" value="1"/>
</dbReference>
<dbReference type="GO" id="GO:0000271">
    <property type="term" value="P:polysaccharide biosynthetic process"/>
    <property type="evidence" value="ECO:0007669"/>
    <property type="project" value="InterPro"/>
</dbReference>
<sequence length="440" mass="48947">MHITVIGTGYVGLVTGACFSKMGHKVYCVDIDEGKINGLKKGVLPIFEPHLGTMVINAQEKGDLIFTTNIKEALDDSNIIFIAVGTPMSKDGSANLDYIFSAATDIANNISKDSLVVIKSTVPIGTGFKVRDHIESILEDMGSSIKIDIASNPEFLKEGRAIEDCLHPDRVVIGAEREEVFDILKDLYYSFVLNHDRFVLMDVKSSEMTKYVANAMLATKISFMNEIANICEVTGANVQQVRLGIGSDRRIGYDFIYAGCGYGGSCFPKDVQALINTSKSHGYYPRILSDVEEVNNNQKMVLVNKVVDRFGDDLEGITLSIWGLSFKPDTDDVREATSIVVISELIKKGAKIKAYDPQASEEFKKAIGDEYLSSIELVENRYDALDNSDGLILITEWKEFRYPDLDLLEEKLNQKVIFDGRNIYDKKIEKQGFELFQIGC</sequence>
<keyword evidence="4 7" id="KW-0560">Oxidoreductase</keyword>
<dbReference type="KEGG" id="mol:YLM1_0866"/>
<dbReference type="AlphaFoldDB" id="A0A126QZ61"/>
<feature type="binding site" evidence="9">
    <location>
        <begin position="255"/>
        <end position="259"/>
    </location>
    <ligand>
        <name>substrate</name>
    </ligand>
</feature>
<dbReference type="GO" id="GO:0006065">
    <property type="term" value="P:UDP-glucuronate biosynthetic process"/>
    <property type="evidence" value="ECO:0007669"/>
    <property type="project" value="UniProtKB-UniPathway"/>
</dbReference>
<feature type="binding site" evidence="10">
    <location>
        <position position="86"/>
    </location>
    <ligand>
        <name>NAD(+)</name>
        <dbReference type="ChEBI" id="CHEBI:57540"/>
    </ligand>
</feature>
<feature type="binding site" evidence="9">
    <location>
        <begin position="155"/>
        <end position="158"/>
    </location>
    <ligand>
        <name>substrate</name>
    </ligand>
</feature>
<dbReference type="InterPro" id="IPR014027">
    <property type="entry name" value="UDP-Glc/GDP-Man_DH_C"/>
</dbReference>
<evidence type="ECO:0000256" key="4">
    <source>
        <dbReference type="ARBA" id="ARBA00023002"/>
    </source>
</evidence>
<evidence type="ECO:0000256" key="3">
    <source>
        <dbReference type="ARBA" id="ARBA00012954"/>
    </source>
</evidence>
<dbReference type="STRING" id="294671.YLM1_0866"/>
<feature type="binding site" evidence="10">
    <location>
        <position position="158"/>
    </location>
    <ligand>
        <name>NAD(+)</name>
        <dbReference type="ChEBI" id="CHEBI:57540"/>
    </ligand>
</feature>
<reference evidence="13" key="2">
    <citation type="submission" date="2016-02" db="EMBL/GenBank/DDBJ databases">
        <title>The draft genome sequence of the rumen methanogen Methanobrevibacter olleyae YLM1.</title>
        <authorList>
            <consortium name="New Zealand Agricultural Greenhouse Gas Research Centre/Pastoral Greenhouse Gas Research Consortium"/>
            <person name="Kelly W.J."/>
            <person name="Li D."/>
            <person name="Lambie S.C."/>
            <person name="Attwood G.T."/>
            <person name="Altermann E."/>
            <person name="Leahy S.C."/>
        </authorList>
    </citation>
    <scope>NUCLEOTIDE SEQUENCE [LARGE SCALE GENOMIC DNA]</scope>
    <source>
        <strain evidence="13">YLM1</strain>
    </source>
</reference>
<dbReference type="GO" id="GO:0003979">
    <property type="term" value="F:UDP-glucose 6-dehydrogenase activity"/>
    <property type="evidence" value="ECO:0007669"/>
    <property type="project" value="UniProtKB-EC"/>
</dbReference>
<dbReference type="Proteomes" id="UP000066376">
    <property type="component" value="Chromosome"/>
</dbReference>
<dbReference type="PANTHER" id="PTHR43750">
    <property type="entry name" value="UDP-GLUCOSE 6-DEHYDROGENASE TUAD"/>
    <property type="match status" value="1"/>
</dbReference>
<evidence type="ECO:0000256" key="1">
    <source>
        <dbReference type="ARBA" id="ARBA00004701"/>
    </source>
</evidence>
<evidence type="ECO:0000313" key="13">
    <source>
        <dbReference type="Proteomes" id="UP000066376"/>
    </source>
</evidence>
<dbReference type="Pfam" id="PF03720">
    <property type="entry name" value="UDPG_MGDP_dh_C"/>
    <property type="match status" value="1"/>
</dbReference>
<dbReference type="EC" id="1.1.1.22" evidence="3 7"/>
<gene>
    <name evidence="12" type="ORF">YLM1_0866</name>
</gene>
<evidence type="ECO:0000259" key="11">
    <source>
        <dbReference type="SMART" id="SM00984"/>
    </source>
</evidence>
<proteinExistence type="inferred from homology"/>
<name>A0A126QZ61_METOL</name>
<feature type="binding site" evidence="10">
    <location>
        <position position="35"/>
    </location>
    <ligand>
        <name>NAD(+)</name>
        <dbReference type="ChEBI" id="CHEBI:57540"/>
    </ligand>
</feature>
<dbReference type="Gene3D" id="3.40.50.720">
    <property type="entry name" value="NAD(P)-binding Rossmann-like Domain"/>
    <property type="match status" value="2"/>
</dbReference>
<evidence type="ECO:0000313" key="12">
    <source>
        <dbReference type="EMBL" id="AMK15423.1"/>
    </source>
</evidence>
<evidence type="ECO:0000256" key="9">
    <source>
        <dbReference type="PIRSR" id="PIRSR500134-2"/>
    </source>
</evidence>
<feature type="binding site" evidence="9">
    <location>
        <position position="263"/>
    </location>
    <ligand>
        <name>substrate</name>
    </ligand>
</feature>
<dbReference type="InterPro" id="IPR036291">
    <property type="entry name" value="NAD(P)-bd_dom_sf"/>
</dbReference>
<evidence type="ECO:0000256" key="7">
    <source>
        <dbReference type="PIRNR" id="PIRNR000124"/>
    </source>
</evidence>
<feature type="binding site" evidence="10">
    <location>
        <position position="334"/>
    </location>
    <ligand>
        <name>NAD(+)</name>
        <dbReference type="ChEBI" id="CHEBI:57540"/>
    </ligand>
</feature>
<dbReference type="SUPFAM" id="SSF52413">
    <property type="entry name" value="UDP-glucose/GDP-mannose dehydrogenase C-terminal domain"/>
    <property type="match status" value="1"/>
</dbReference>
<dbReference type="NCBIfam" id="TIGR03026">
    <property type="entry name" value="NDP-sugDHase"/>
    <property type="match status" value="1"/>
</dbReference>
<feature type="binding site" evidence="10">
    <location>
        <position position="30"/>
    </location>
    <ligand>
        <name>NAD(+)</name>
        <dbReference type="ChEBI" id="CHEBI:57540"/>
    </ligand>
</feature>
<keyword evidence="13" id="KW-1185">Reference proteome</keyword>
<feature type="domain" description="UDP-glucose/GDP-mannose dehydrogenase C-terminal" evidence="11">
    <location>
        <begin position="320"/>
        <end position="426"/>
    </location>
</feature>
<feature type="binding site" evidence="10">
    <location>
        <position position="121"/>
    </location>
    <ligand>
        <name>NAD(+)</name>
        <dbReference type="ChEBI" id="CHEBI:57540"/>
    </ligand>
</feature>
<evidence type="ECO:0000256" key="6">
    <source>
        <dbReference type="ARBA" id="ARBA00047473"/>
    </source>
</evidence>
<dbReference type="PIRSF" id="PIRSF000124">
    <property type="entry name" value="UDPglc_GDPman_dh"/>
    <property type="match status" value="1"/>
</dbReference>
<dbReference type="SMART" id="SM00984">
    <property type="entry name" value="UDPG_MGDP_dh_C"/>
    <property type="match status" value="1"/>
</dbReference>
<dbReference type="SUPFAM" id="SSF51735">
    <property type="entry name" value="NAD(P)-binding Rossmann-fold domains"/>
    <property type="match status" value="1"/>
</dbReference>
<feature type="binding site" evidence="9">
    <location>
        <position position="210"/>
    </location>
    <ligand>
        <name>substrate</name>
    </ligand>
</feature>
<dbReference type="InterPro" id="IPR017476">
    <property type="entry name" value="UDP-Glc/GDP-Man"/>
</dbReference>
<dbReference type="InterPro" id="IPR001732">
    <property type="entry name" value="UDP-Glc/GDP-Man_DH_N"/>
</dbReference>
<evidence type="ECO:0000256" key="5">
    <source>
        <dbReference type="ARBA" id="ARBA00023027"/>
    </source>
</evidence>
<dbReference type="RefSeq" id="WP_067146656.1">
    <property type="nucleotide sequence ID" value="NZ_CP014265.1"/>
</dbReference>
<dbReference type="UniPathway" id="UPA00038">
    <property type="reaction ID" value="UER00491"/>
</dbReference>